<proteinExistence type="predicted"/>
<evidence type="ECO:0000259" key="1">
    <source>
        <dbReference type="Pfam" id="PF00571"/>
    </source>
</evidence>
<dbReference type="SUPFAM" id="SSF54631">
    <property type="entry name" value="CBS-domain pair"/>
    <property type="match status" value="1"/>
</dbReference>
<dbReference type="Gene3D" id="3.10.580.10">
    <property type="entry name" value="CBS-domain"/>
    <property type="match status" value="1"/>
</dbReference>
<reference evidence="2 3" key="1">
    <citation type="submission" date="2024-06" db="EMBL/GenBank/DDBJ databases">
        <title>The Natural Products Discovery Center: Release of the First 8490 Sequenced Strains for Exploring Actinobacteria Biosynthetic Diversity.</title>
        <authorList>
            <person name="Kalkreuter E."/>
            <person name="Kautsar S.A."/>
            <person name="Yang D."/>
            <person name="Bader C.D."/>
            <person name="Teijaro C.N."/>
            <person name="Fluegel L."/>
            <person name="Davis C.M."/>
            <person name="Simpson J.R."/>
            <person name="Lauterbach L."/>
            <person name="Steele A.D."/>
            <person name="Gui C."/>
            <person name="Meng S."/>
            <person name="Li G."/>
            <person name="Viehrig K."/>
            <person name="Ye F."/>
            <person name="Su P."/>
            <person name="Kiefer A.F."/>
            <person name="Nichols A."/>
            <person name="Cepeda A.J."/>
            <person name="Yan W."/>
            <person name="Fan B."/>
            <person name="Jiang Y."/>
            <person name="Adhikari A."/>
            <person name="Zheng C.-J."/>
            <person name="Schuster L."/>
            <person name="Cowan T.M."/>
            <person name="Smanski M.J."/>
            <person name="Chevrette M.G."/>
            <person name="De Carvalho L.P.S."/>
            <person name="Shen B."/>
        </authorList>
    </citation>
    <scope>NUCLEOTIDE SEQUENCE [LARGE SCALE GENOMIC DNA]</scope>
    <source>
        <strain evidence="2 3">NPDC001166</strain>
    </source>
</reference>
<dbReference type="Pfam" id="PF00571">
    <property type="entry name" value="CBS"/>
    <property type="match status" value="1"/>
</dbReference>
<dbReference type="EMBL" id="JBEPAZ010000042">
    <property type="protein sequence ID" value="MER6432515.1"/>
    <property type="molecule type" value="Genomic_DNA"/>
</dbReference>
<dbReference type="RefSeq" id="WP_352065129.1">
    <property type="nucleotide sequence ID" value="NZ_JBEPAZ010000042.1"/>
</dbReference>
<sequence length="152" mass="16316">MTLDQTQFRSTRTNALQTAADPADVAGPQVWEDMTVEVALSVMAAARTGHLVVCDEDGVGTGLVTRDRLTAVRDGSAYTDRIRLRDIADVIGPFASPPATRAEAERAMRRRLGAPPVVDGHGNALGVVALCRITRQDRRDFGTGEGVSRTEQ</sequence>
<feature type="domain" description="CBS" evidence="1">
    <location>
        <begin position="30"/>
        <end position="70"/>
    </location>
</feature>
<evidence type="ECO:0000313" key="3">
    <source>
        <dbReference type="Proteomes" id="UP001470023"/>
    </source>
</evidence>
<protein>
    <submittedName>
        <fullName evidence="2">CBS domain-containing protein</fullName>
    </submittedName>
</protein>
<dbReference type="InterPro" id="IPR000644">
    <property type="entry name" value="CBS_dom"/>
</dbReference>
<dbReference type="InterPro" id="IPR046342">
    <property type="entry name" value="CBS_dom_sf"/>
</dbReference>
<evidence type="ECO:0000313" key="2">
    <source>
        <dbReference type="EMBL" id="MER6432515.1"/>
    </source>
</evidence>
<keyword evidence="3" id="KW-1185">Reference proteome</keyword>
<dbReference type="CDD" id="cd02205">
    <property type="entry name" value="CBS_pair_SF"/>
    <property type="match status" value="1"/>
</dbReference>
<comment type="caution">
    <text evidence="2">The sequence shown here is derived from an EMBL/GenBank/DDBJ whole genome shotgun (WGS) entry which is preliminary data.</text>
</comment>
<accession>A0ABV1UFT9</accession>
<gene>
    <name evidence="2" type="ORF">ABT272_33035</name>
</gene>
<organism evidence="2 3">
    <name type="scientific">Streptomyces sp. 900105245</name>
    <dbReference type="NCBI Taxonomy" id="3154379"/>
    <lineage>
        <taxon>Bacteria</taxon>
        <taxon>Bacillati</taxon>
        <taxon>Actinomycetota</taxon>
        <taxon>Actinomycetes</taxon>
        <taxon>Kitasatosporales</taxon>
        <taxon>Streptomycetaceae</taxon>
        <taxon>Streptomyces</taxon>
    </lineage>
</organism>
<name>A0ABV1UFT9_9ACTN</name>
<dbReference type="Proteomes" id="UP001470023">
    <property type="component" value="Unassembled WGS sequence"/>
</dbReference>